<dbReference type="InterPro" id="IPR052962">
    <property type="entry name" value="AA_Transporter_AGT"/>
</dbReference>
<gene>
    <name evidence="6" type="ORF">ACFQ16_27735</name>
</gene>
<dbReference type="Proteomes" id="UP001597018">
    <property type="component" value="Unassembled WGS sequence"/>
</dbReference>
<dbReference type="PANTHER" id="PTHR47547">
    <property type="match status" value="1"/>
</dbReference>
<dbReference type="PANTHER" id="PTHR47547:SF1">
    <property type="entry name" value="ASPARTATE-PROTON SYMPORTER"/>
    <property type="match status" value="1"/>
</dbReference>
<comment type="caution">
    <text evidence="6">The sequence shown here is derived from an EMBL/GenBank/DDBJ whole genome shotgun (WGS) entry which is preliminary data.</text>
</comment>
<feature type="transmembrane region" description="Helical" evidence="5">
    <location>
        <begin position="473"/>
        <end position="491"/>
    </location>
</feature>
<dbReference type="PIRSF" id="PIRSF006060">
    <property type="entry name" value="AA_transporter"/>
    <property type="match status" value="1"/>
</dbReference>
<sequence>MHRQLGFWSLTTVGLGSIIGSGWLFGALYGARAAGPAALLSWLIAGGAFALIALVLAELGAGRPESGALVRWPLRANGPLVAAVVGWSVLLAIGAATASEASAIAQYANRYVPGLYRGGVLTPRGLLCSVLLLAVLVAVNWFGVRVFARVNAVVTTLKFLVPAGTALLMLASGFHPEHLTAGGFAPYGWAAVLSAVASGGIIFSVNGFASIVELSGEARNPRRDIPRAVLTAIALAVALYLLLQLAFLLAVPDALLVHGWRGIDLSSPFGELALLLGLGWLAGVLYADAVLSPAGSALVGAAEDSRKGYALAKNGLIPGFFADVHPASGVPRRALLGTFAFSLLWLVPFRGWQEIVSVLGDLFLLTYSASAVAGGVFHAAEPERRAGAVRGLRWISPLSFVVATEIVYWSTWDKLGAGLPLAAGGVLVFGLSRQGRAAFGAELRRGLWLVVHLAVLFAVSGLGSFGGAGWLPAPWDSALVAVAAVLIYRWGVRSGIAVQRTPGTATQNEFSGRP</sequence>
<name>A0ABW3FZ67_9PSEU</name>
<reference evidence="7" key="1">
    <citation type="journal article" date="2019" name="Int. J. Syst. Evol. Microbiol.">
        <title>The Global Catalogue of Microorganisms (GCM) 10K type strain sequencing project: providing services to taxonomists for standard genome sequencing and annotation.</title>
        <authorList>
            <consortium name="The Broad Institute Genomics Platform"/>
            <consortium name="The Broad Institute Genome Sequencing Center for Infectious Disease"/>
            <person name="Wu L."/>
            <person name="Ma J."/>
        </authorList>
    </citation>
    <scope>NUCLEOTIDE SEQUENCE [LARGE SCALE GENOMIC DNA]</scope>
    <source>
        <strain evidence="7">CCUG 56401</strain>
    </source>
</reference>
<feature type="transmembrane region" description="Helical" evidence="5">
    <location>
        <begin position="80"/>
        <end position="104"/>
    </location>
</feature>
<dbReference type="InterPro" id="IPR002293">
    <property type="entry name" value="AA/rel_permease1"/>
</dbReference>
<evidence type="ECO:0000313" key="7">
    <source>
        <dbReference type="Proteomes" id="UP001597018"/>
    </source>
</evidence>
<evidence type="ECO:0000256" key="2">
    <source>
        <dbReference type="ARBA" id="ARBA00022692"/>
    </source>
</evidence>
<feature type="transmembrane region" description="Helical" evidence="5">
    <location>
        <begin position="156"/>
        <end position="175"/>
    </location>
</feature>
<feature type="transmembrane region" description="Helical" evidence="5">
    <location>
        <begin position="187"/>
        <end position="209"/>
    </location>
</feature>
<feature type="transmembrane region" description="Helical" evidence="5">
    <location>
        <begin position="446"/>
        <end position="467"/>
    </location>
</feature>
<feature type="transmembrane region" description="Helical" evidence="5">
    <location>
        <begin position="415"/>
        <end position="434"/>
    </location>
</feature>
<protein>
    <submittedName>
        <fullName evidence="6">APC family permease</fullName>
    </submittedName>
</protein>
<evidence type="ECO:0000256" key="4">
    <source>
        <dbReference type="ARBA" id="ARBA00023136"/>
    </source>
</evidence>
<dbReference type="EMBL" id="JBHTIW010000036">
    <property type="protein sequence ID" value="MFD0923551.1"/>
    <property type="molecule type" value="Genomic_DNA"/>
</dbReference>
<comment type="subcellular location">
    <subcellularLocation>
        <location evidence="1">Membrane</location>
        <topology evidence="1">Multi-pass membrane protein</topology>
    </subcellularLocation>
</comment>
<keyword evidence="4 5" id="KW-0472">Membrane</keyword>
<organism evidence="6 7">
    <name type="scientific">Saccharopolyspora rosea</name>
    <dbReference type="NCBI Taxonomy" id="524884"/>
    <lineage>
        <taxon>Bacteria</taxon>
        <taxon>Bacillati</taxon>
        <taxon>Actinomycetota</taxon>
        <taxon>Actinomycetes</taxon>
        <taxon>Pseudonocardiales</taxon>
        <taxon>Pseudonocardiaceae</taxon>
        <taxon>Saccharopolyspora</taxon>
    </lineage>
</organism>
<feature type="transmembrane region" description="Helical" evidence="5">
    <location>
        <begin position="229"/>
        <end position="252"/>
    </location>
</feature>
<feature type="transmembrane region" description="Helical" evidence="5">
    <location>
        <begin position="7"/>
        <end position="31"/>
    </location>
</feature>
<keyword evidence="7" id="KW-1185">Reference proteome</keyword>
<accession>A0ABW3FZ67</accession>
<evidence type="ECO:0000256" key="5">
    <source>
        <dbReference type="SAM" id="Phobius"/>
    </source>
</evidence>
<dbReference type="Pfam" id="PF13520">
    <property type="entry name" value="AA_permease_2"/>
    <property type="match status" value="1"/>
</dbReference>
<feature type="transmembrane region" description="Helical" evidence="5">
    <location>
        <begin position="392"/>
        <end position="409"/>
    </location>
</feature>
<keyword evidence="2 5" id="KW-0812">Transmembrane</keyword>
<feature type="transmembrane region" description="Helical" evidence="5">
    <location>
        <begin position="37"/>
        <end position="59"/>
    </location>
</feature>
<evidence type="ECO:0000256" key="3">
    <source>
        <dbReference type="ARBA" id="ARBA00022989"/>
    </source>
</evidence>
<feature type="transmembrane region" description="Helical" evidence="5">
    <location>
        <begin position="358"/>
        <end position="380"/>
    </location>
</feature>
<dbReference type="Gene3D" id="1.20.1740.10">
    <property type="entry name" value="Amino acid/polyamine transporter I"/>
    <property type="match status" value="1"/>
</dbReference>
<evidence type="ECO:0000313" key="6">
    <source>
        <dbReference type="EMBL" id="MFD0923551.1"/>
    </source>
</evidence>
<keyword evidence="3 5" id="KW-1133">Transmembrane helix</keyword>
<proteinExistence type="predicted"/>
<feature type="transmembrane region" description="Helical" evidence="5">
    <location>
        <begin position="124"/>
        <end position="144"/>
    </location>
</feature>
<dbReference type="RefSeq" id="WP_263254220.1">
    <property type="nucleotide sequence ID" value="NZ_BAABLT010000012.1"/>
</dbReference>
<evidence type="ECO:0000256" key="1">
    <source>
        <dbReference type="ARBA" id="ARBA00004141"/>
    </source>
</evidence>